<dbReference type="InterPro" id="IPR007436">
    <property type="entry name" value="DUF485"/>
</dbReference>
<sequence length="78" mass="8442">MIDRNARIGLVLFAAYIALYGGFMLLNAFAPSSMRWIPALGINLAIWYGFGLIISAVVLALLYGALCNASTSKEESQQ</sequence>
<keyword evidence="1" id="KW-0812">Transmembrane</keyword>
<dbReference type="RefSeq" id="WP_252854116.1">
    <property type="nucleotide sequence ID" value="NZ_JAMXLR010000064.1"/>
</dbReference>
<dbReference type="Proteomes" id="UP001155241">
    <property type="component" value="Unassembled WGS sequence"/>
</dbReference>
<proteinExistence type="predicted"/>
<evidence type="ECO:0000256" key="1">
    <source>
        <dbReference type="SAM" id="Phobius"/>
    </source>
</evidence>
<keyword evidence="3" id="KW-1185">Reference proteome</keyword>
<evidence type="ECO:0000313" key="3">
    <source>
        <dbReference type="Proteomes" id="UP001155241"/>
    </source>
</evidence>
<accession>A0A9X2JHF4</accession>
<protein>
    <submittedName>
        <fullName evidence="2">DUF485 domain-containing protein</fullName>
    </submittedName>
</protein>
<feature type="transmembrane region" description="Helical" evidence="1">
    <location>
        <begin position="46"/>
        <end position="66"/>
    </location>
</feature>
<organism evidence="2 3">
    <name type="scientific">Aeoliella straminimaris</name>
    <dbReference type="NCBI Taxonomy" id="2954799"/>
    <lineage>
        <taxon>Bacteria</taxon>
        <taxon>Pseudomonadati</taxon>
        <taxon>Planctomycetota</taxon>
        <taxon>Planctomycetia</taxon>
        <taxon>Pirellulales</taxon>
        <taxon>Lacipirellulaceae</taxon>
        <taxon>Aeoliella</taxon>
    </lineage>
</organism>
<dbReference type="EMBL" id="JAMXLR010000064">
    <property type="protein sequence ID" value="MCO6046000.1"/>
    <property type="molecule type" value="Genomic_DNA"/>
</dbReference>
<dbReference type="AlphaFoldDB" id="A0A9X2JHF4"/>
<name>A0A9X2JHF4_9BACT</name>
<dbReference type="Pfam" id="PF04341">
    <property type="entry name" value="DUF485"/>
    <property type="match status" value="1"/>
</dbReference>
<gene>
    <name evidence="2" type="ORF">NG895_19040</name>
</gene>
<keyword evidence="1" id="KW-0472">Membrane</keyword>
<evidence type="ECO:0000313" key="2">
    <source>
        <dbReference type="EMBL" id="MCO6046000.1"/>
    </source>
</evidence>
<comment type="caution">
    <text evidence="2">The sequence shown here is derived from an EMBL/GenBank/DDBJ whole genome shotgun (WGS) entry which is preliminary data.</text>
</comment>
<feature type="transmembrane region" description="Helical" evidence="1">
    <location>
        <begin position="7"/>
        <end position="26"/>
    </location>
</feature>
<keyword evidence="1" id="KW-1133">Transmembrane helix</keyword>
<reference evidence="2" key="1">
    <citation type="submission" date="2022-06" db="EMBL/GenBank/DDBJ databases">
        <title>Aeoliella straminimaris, a novel planctomycete from sediments.</title>
        <authorList>
            <person name="Vitorino I.R."/>
            <person name="Lage O.M."/>
        </authorList>
    </citation>
    <scope>NUCLEOTIDE SEQUENCE</scope>
    <source>
        <strain evidence="2">ICT_H6.2</strain>
    </source>
</reference>